<dbReference type="Pfam" id="PF02393">
    <property type="entry name" value="US22"/>
    <property type="match status" value="1"/>
</dbReference>
<reference evidence="1" key="2">
    <citation type="submission" date="2024-02" db="EMBL/GenBank/DDBJ databases">
        <authorList>
            <person name="Hu B."/>
        </authorList>
    </citation>
    <scope>NUCLEOTIDE SEQUENCE</scope>
    <source>
        <strain evidence="1">3A/Kenya/RNAKID2118/2016</strain>
    </source>
</reference>
<evidence type="ECO:0000313" key="1">
    <source>
        <dbReference type="EMBL" id="XBH23758.1"/>
    </source>
</evidence>
<organism evidence="1">
    <name type="scientific">Lemniscomys rat herpesvirus</name>
    <dbReference type="NCBI Taxonomy" id="3141920"/>
    <lineage>
        <taxon>Viruses</taxon>
        <taxon>Duplodnaviria</taxon>
        <taxon>Heunggongvirae</taxon>
        <taxon>Peploviricota</taxon>
        <taxon>Herviviricetes</taxon>
        <taxon>Herpesvirales</taxon>
    </lineage>
</organism>
<protein>
    <submittedName>
        <fullName evidence="1">M25.2</fullName>
    </submittedName>
</protein>
<dbReference type="EMBL" id="PP711850">
    <property type="protein sequence ID" value="XBH23758.1"/>
    <property type="molecule type" value="Genomic_DNA"/>
</dbReference>
<reference evidence="1" key="1">
    <citation type="journal article" date="2024" name="Microbiome">
        <title>Substantial viral diversity in bats and rodents from East Africa: insights into evolution, recombination, and cocirculation.</title>
        <authorList>
            <person name="Wang D."/>
            <person name="Yang X."/>
            <person name="Ren Z."/>
            <person name="Hu B."/>
            <person name="Zhao H."/>
            <person name="Yang K."/>
            <person name="Shi P."/>
            <person name="Zhang Z."/>
            <person name="Feng Q."/>
            <person name="Nawenja C.V."/>
            <person name="Obanda V."/>
            <person name="Robert K."/>
            <person name="Nalikka B."/>
            <person name="Waruhiu C.N."/>
            <person name="Ochola G.O."/>
            <person name="Onyuok S.O."/>
            <person name="Ochieng H."/>
            <person name="Li B."/>
            <person name="Zhu Y."/>
            <person name="Si H."/>
            <person name="Yin J."/>
            <person name="Kristiansen K."/>
            <person name="Jin X."/>
            <person name="Xu X."/>
            <person name="Xiao M."/>
            <person name="Agwanda B."/>
            <person name="Ommeh S."/>
            <person name="Li J."/>
            <person name="Shi Z.L."/>
        </authorList>
    </citation>
    <scope>NUCLEOTIDE SEQUENCE</scope>
    <source>
        <strain evidence="1">3A/Kenya/RNAKID2118/2016</strain>
    </source>
</reference>
<accession>A0AAU7E166</accession>
<sequence>MSAVLRTCLEERLSAAFRCVSRGESLAIPYRLGSRRIPLPFPVERRYFLILCESRDLFASECDTERLSRRLCCPDALEVIGFLDVDGTVRSGDRQIVLMGRCGAIYVYNPAPDDGLYRLSEDIWGFVSRGLKRFDAIYEDPRMPLVVRDVDPRLRCLRTRRDLLRYAEDASGSVYEMLWPARYTLTFGAPDVAADTSELLSETQAELAASLRLLAFGHFGSEDAEPAERHALYVSGDGGVYGFRREEYRLLKLGSSFPAFLRMGPVKFFTNHRISGDPVEVALSLPPRCVNGACARG</sequence>
<name>A0AAU7E166_9VIRU</name>
<proteinExistence type="predicted"/>
<dbReference type="InterPro" id="IPR003360">
    <property type="entry name" value="US22-like"/>
</dbReference>